<dbReference type="OrthoDB" id="3140685at2"/>
<dbReference type="AlphaFoldDB" id="A0A510WGQ0"/>
<protein>
    <submittedName>
        <fullName evidence="2">Uncharacterized protein</fullName>
    </submittedName>
</protein>
<name>A0A510WGQ0_ENTTH</name>
<dbReference type="Proteomes" id="UP000321361">
    <property type="component" value="Unassembled WGS sequence"/>
</dbReference>
<evidence type="ECO:0000313" key="3">
    <source>
        <dbReference type="Proteomes" id="UP000321361"/>
    </source>
</evidence>
<accession>A0A510WGQ0</accession>
<comment type="caution">
    <text evidence="2">The sequence shown here is derived from an EMBL/GenBank/DDBJ whole genome shotgun (WGS) entry which is preliminary data.</text>
</comment>
<gene>
    <name evidence="2" type="ORF">ETH01_02470</name>
</gene>
<sequence length="159" mass="17364">MKKSIFLKTSIVLTTILTLSTSLTPLTTFAAENHSIDEQTVPASTSSDLKEQFGLTDKELNSIDKTQNFTPTADQLKQIDNLLNRNHNARIFGLDDVLELIAIVGVGYAAGHWAASEAHKRFGLSAASYKSNRWWWRAGIAAAAGVPAAVGFDDYFYGI</sequence>
<organism evidence="2 3">
    <name type="scientific">Enterococcus thailandicus</name>
    <dbReference type="NCBI Taxonomy" id="417368"/>
    <lineage>
        <taxon>Bacteria</taxon>
        <taxon>Bacillati</taxon>
        <taxon>Bacillota</taxon>
        <taxon>Bacilli</taxon>
        <taxon>Lactobacillales</taxon>
        <taxon>Enterococcaceae</taxon>
        <taxon>Enterococcus</taxon>
    </lineage>
</organism>
<keyword evidence="1" id="KW-0732">Signal</keyword>
<dbReference type="RefSeq" id="WP_071868802.1">
    <property type="nucleotide sequence ID" value="NZ_BJUG01000001.1"/>
</dbReference>
<evidence type="ECO:0000313" key="2">
    <source>
        <dbReference type="EMBL" id="GEK35960.1"/>
    </source>
</evidence>
<feature type="chain" id="PRO_5022743656" evidence="1">
    <location>
        <begin position="31"/>
        <end position="159"/>
    </location>
</feature>
<dbReference type="EMBL" id="BJUG01000001">
    <property type="protein sequence ID" value="GEK35960.1"/>
    <property type="molecule type" value="Genomic_DNA"/>
</dbReference>
<evidence type="ECO:0000256" key="1">
    <source>
        <dbReference type="SAM" id="SignalP"/>
    </source>
</evidence>
<feature type="signal peptide" evidence="1">
    <location>
        <begin position="1"/>
        <end position="30"/>
    </location>
</feature>
<proteinExistence type="predicted"/>
<reference evidence="2 3" key="1">
    <citation type="submission" date="2019-07" db="EMBL/GenBank/DDBJ databases">
        <title>Whole genome shotgun sequence of Enterococcus thailandicus NBRC 101867.</title>
        <authorList>
            <person name="Hosoyama A."/>
            <person name="Uohara A."/>
            <person name="Ohji S."/>
            <person name="Ichikawa N."/>
        </authorList>
    </citation>
    <scope>NUCLEOTIDE SEQUENCE [LARGE SCALE GENOMIC DNA]</scope>
    <source>
        <strain evidence="2 3">NBRC 101867</strain>
    </source>
</reference>